<dbReference type="PANTHER" id="PTHR33375">
    <property type="entry name" value="CHROMOSOME-PARTITIONING PROTEIN PARB-RELATED"/>
    <property type="match status" value="1"/>
</dbReference>
<dbReference type="PIRSF" id="PIRSF036758">
    <property type="entry name" value="Aden_M_ParB"/>
    <property type="match status" value="1"/>
</dbReference>
<dbReference type="PROSITE" id="PS00092">
    <property type="entry name" value="N6_MTASE"/>
    <property type="match status" value="1"/>
</dbReference>
<dbReference type="SUPFAM" id="SSF53335">
    <property type="entry name" value="S-adenosyl-L-methionine-dependent methyltransferases"/>
    <property type="match status" value="1"/>
</dbReference>
<keyword evidence="2" id="KW-0489">Methyltransferase</keyword>
<dbReference type="InterPro" id="IPR036086">
    <property type="entry name" value="ParB/Sulfiredoxin_sf"/>
</dbReference>
<comment type="similarity">
    <text evidence="1 5">Belongs to the N(4)/N(6)-methyltransferase family.</text>
</comment>
<protein>
    <recommendedName>
        <fullName evidence="5">Methyltransferase</fullName>
        <ecNumber evidence="5">2.1.1.-</ecNumber>
    </recommendedName>
</protein>
<dbReference type="InterPro" id="IPR002941">
    <property type="entry name" value="DNA_methylase_N4/N6"/>
</dbReference>
<dbReference type="RefSeq" id="WP_379089360.1">
    <property type="nucleotide sequence ID" value="NZ_JBHTJO010000001.1"/>
</dbReference>
<evidence type="ECO:0000256" key="4">
    <source>
        <dbReference type="ARBA" id="ARBA00047942"/>
    </source>
</evidence>
<accession>A0ABW3JAU7</accession>
<dbReference type="SUPFAM" id="SSF110849">
    <property type="entry name" value="ParB/Sulfiredoxin"/>
    <property type="match status" value="1"/>
</dbReference>
<dbReference type="EC" id="2.1.1.-" evidence="5"/>
<gene>
    <name evidence="8" type="ORF">ACFQ2F_09955</name>
</gene>
<dbReference type="CDD" id="cd02440">
    <property type="entry name" value="AdoMet_MTases"/>
    <property type="match status" value="1"/>
</dbReference>
<dbReference type="InterPro" id="IPR029063">
    <property type="entry name" value="SAM-dependent_MTases_sf"/>
</dbReference>
<dbReference type="Gene3D" id="3.90.1530.10">
    <property type="entry name" value="Conserved hypothetical protein from pyrococcus furiosus pfu- 392566-001, ParB domain"/>
    <property type="match status" value="1"/>
</dbReference>
<evidence type="ECO:0000256" key="6">
    <source>
        <dbReference type="SAM" id="MobiDB-lite"/>
    </source>
</evidence>
<comment type="catalytic activity">
    <reaction evidence="4">
        <text>a 2'-deoxyadenosine in DNA + S-adenosyl-L-methionine = an N(6)-methyl-2'-deoxyadenosine in DNA + S-adenosyl-L-homocysteine + H(+)</text>
        <dbReference type="Rhea" id="RHEA:15197"/>
        <dbReference type="Rhea" id="RHEA-COMP:12418"/>
        <dbReference type="Rhea" id="RHEA-COMP:12419"/>
        <dbReference type="ChEBI" id="CHEBI:15378"/>
        <dbReference type="ChEBI" id="CHEBI:57856"/>
        <dbReference type="ChEBI" id="CHEBI:59789"/>
        <dbReference type="ChEBI" id="CHEBI:90615"/>
        <dbReference type="ChEBI" id="CHEBI:90616"/>
        <dbReference type="EC" id="2.1.1.72"/>
    </reaction>
</comment>
<feature type="domain" description="ParB-like N-terminal" evidence="7">
    <location>
        <begin position="26"/>
        <end position="112"/>
    </location>
</feature>
<sequence>MSNTQSKTREVSLDPSPHSLPRLKVQSRKIKSLKPYSNNARKHSKKQIHQIAESIKAFGFSVPILIDEDDVLIAGHGRLEAAKRLNFDAVPTIRLDHLDDAQKRAFILADNRLAENASWDEQALSVEFQSLVEFNADVPLTITGFDVPEIDSLLEFSPVDETGDAETETAEIDTEAPAVSRPGDLWELGPHRLLCGDARDPRAYLRLLGGQKARMVITDPPFNVRINGHVGGLGRVKHREFPMASGEMSEEQFTNFLTEVFSNLTAHSVDGSIHYVFADWRHLYEYLSAGRSAYTEQKNLAVWAKHNAGMGSFYRAQHELVMIFKSGSSSHINNFDLGQHGRHRTNVWNYAGVNGFRKGRDDDLSLHPTVRPVPLIADAILDCSEPGDMILDCFCGSGTVFLAAHRTGRKAFAIELDPRYVDVAVRRWQKQTGEQAMHSEKQVAFDVVSNHVGEEVSHVE</sequence>
<evidence type="ECO:0000256" key="5">
    <source>
        <dbReference type="RuleBase" id="RU362026"/>
    </source>
</evidence>
<dbReference type="Pfam" id="PF01555">
    <property type="entry name" value="N6_N4_Mtase"/>
    <property type="match status" value="1"/>
</dbReference>
<feature type="region of interest" description="Disordered" evidence="6">
    <location>
        <begin position="1"/>
        <end position="20"/>
    </location>
</feature>
<proteinExistence type="inferred from homology"/>
<evidence type="ECO:0000259" key="7">
    <source>
        <dbReference type="SMART" id="SM00470"/>
    </source>
</evidence>
<dbReference type="CDD" id="cd16403">
    <property type="entry name" value="ParB_N_like_MT"/>
    <property type="match status" value="1"/>
</dbReference>
<keyword evidence="9" id="KW-1185">Reference proteome</keyword>
<dbReference type="Pfam" id="PF02195">
    <property type="entry name" value="ParB_N"/>
    <property type="match status" value="1"/>
</dbReference>
<dbReference type="PANTHER" id="PTHR33375:SF1">
    <property type="entry name" value="CHROMOSOME-PARTITIONING PROTEIN PARB-RELATED"/>
    <property type="match status" value="1"/>
</dbReference>
<dbReference type="Proteomes" id="UP001597102">
    <property type="component" value="Unassembled WGS sequence"/>
</dbReference>
<dbReference type="InterPro" id="IPR001091">
    <property type="entry name" value="RM_Methyltransferase"/>
</dbReference>
<comment type="caution">
    <text evidence="8">The sequence shown here is derived from an EMBL/GenBank/DDBJ whole genome shotgun (WGS) entry which is preliminary data.</text>
</comment>
<dbReference type="PRINTS" id="PR00508">
    <property type="entry name" value="S21N4MTFRASE"/>
</dbReference>
<organism evidence="8 9">
    <name type="scientific">Methyloligella solikamskensis</name>
    <dbReference type="NCBI Taxonomy" id="1177756"/>
    <lineage>
        <taxon>Bacteria</taxon>
        <taxon>Pseudomonadati</taxon>
        <taxon>Pseudomonadota</taxon>
        <taxon>Alphaproteobacteria</taxon>
        <taxon>Hyphomicrobiales</taxon>
        <taxon>Hyphomicrobiaceae</taxon>
        <taxon>Methyloligella</taxon>
    </lineage>
</organism>
<dbReference type="InterPro" id="IPR003115">
    <property type="entry name" value="ParB_N"/>
</dbReference>
<dbReference type="Gene3D" id="3.40.50.150">
    <property type="entry name" value="Vaccinia Virus protein VP39"/>
    <property type="match status" value="1"/>
</dbReference>
<dbReference type="EMBL" id="JBHTJO010000001">
    <property type="protein sequence ID" value="MFD0987418.1"/>
    <property type="molecule type" value="Genomic_DNA"/>
</dbReference>
<dbReference type="InterPro" id="IPR015840">
    <property type="entry name" value="DNA_MeTrfase_ParB"/>
</dbReference>
<evidence type="ECO:0000256" key="1">
    <source>
        <dbReference type="ARBA" id="ARBA00006594"/>
    </source>
</evidence>
<evidence type="ECO:0000256" key="3">
    <source>
        <dbReference type="ARBA" id="ARBA00022679"/>
    </source>
</evidence>
<keyword evidence="3" id="KW-0808">Transferase</keyword>
<evidence type="ECO:0000313" key="9">
    <source>
        <dbReference type="Proteomes" id="UP001597102"/>
    </source>
</evidence>
<reference evidence="9" key="1">
    <citation type="journal article" date="2019" name="Int. J. Syst. Evol. Microbiol.">
        <title>The Global Catalogue of Microorganisms (GCM) 10K type strain sequencing project: providing services to taxonomists for standard genome sequencing and annotation.</title>
        <authorList>
            <consortium name="The Broad Institute Genomics Platform"/>
            <consortium name="The Broad Institute Genome Sequencing Center for Infectious Disease"/>
            <person name="Wu L."/>
            <person name="Ma J."/>
        </authorList>
    </citation>
    <scope>NUCLEOTIDE SEQUENCE [LARGE SCALE GENOMIC DNA]</scope>
    <source>
        <strain evidence="9">CCUG 61697</strain>
    </source>
</reference>
<dbReference type="InterPro" id="IPR002052">
    <property type="entry name" value="DNA_methylase_N6_adenine_CS"/>
</dbReference>
<name>A0ABW3JAU7_9HYPH</name>
<evidence type="ECO:0000313" key="8">
    <source>
        <dbReference type="EMBL" id="MFD0987418.1"/>
    </source>
</evidence>
<dbReference type="InterPro" id="IPR050336">
    <property type="entry name" value="Chromosome_partition/occlusion"/>
</dbReference>
<dbReference type="SMART" id="SM00470">
    <property type="entry name" value="ParB"/>
    <property type="match status" value="1"/>
</dbReference>
<evidence type="ECO:0000256" key="2">
    <source>
        <dbReference type="ARBA" id="ARBA00022603"/>
    </source>
</evidence>